<dbReference type="GO" id="GO:0016020">
    <property type="term" value="C:membrane"/>
    <property type="evidence" value="ECO:0007669"/>
    <property type="project" value="InterPro"/>
</dbReference>
<dbReference type="VEuPathDB" id="FungiDB:H257_05529"/>
<keyword evidence="4" id="KW-1015">Disulfide bond</keyword>
<feature type="repeat" description="TNFR-Cys" evidence="4">
    <location>
        <begin position="833"/>
        <end position="876"/>
    </location>
</feature>
<evidence type="ECO:0000256" key="1">
    <source>
        <dbReference type="ARBA" id="ARBA00022729"/>
    </source>
</evidence>
<dbReference type="GO" id="GO:0004930">
    <property type="term" value="F:G protein-coupled receptor activity"/>
    <property type="evidence" value="ECO:0007669"/>
    <property type="project" value="InterPro"/>
</dbReference>
<evidence type="ECO:0000313" key="7">
    <source>
        <dbReference type="EMBL" id="ETV82001.1"/>
    </source>
</evidence>
<feature type="domain" description="TNFR-Cys" evidence="6">
    <location>
        <begin position="833"/>
        <end position="876"/>
    </location>
</feature>
<dbReference type="InterPro" id="IPR038081">
    <property type="entry name" value="CalX-like_sf"/>
</dbReference>
<dbReference type="Pfam" id="PF00020">
    <property type="entry name" value="TNFR_c6"/>
    <property type="match status" value="1"/>
</dbReference>
<name>W4GRN7_APHAT</name>
<dbReference type="RefSeq" id="XP_009828738.1">
    <property type="nucleotide sequence ID" value="XM_009830436.1"/>
</dbReference>
<evidence type="ECO:0000256" key="5">
    <source>
        <dbReference type="SAM" id="SignalP"/>
    </source>
</evidence>
<dbReference type="GO" id="GO:0071277">
    <property type="term" value="P:cellular response to calcium ion"/>
    <property type="evidence" value="ECO:0007669"/>
    <property type="project" value="TreeGrafter"/>
</dbReference>
<dbReference type="InterPro" id="IPR003644">
    <property type="entry name" value="Calx_beta"/>
</dbReference>
<reference evidence="7" key="1">
    <citation type="submission" date="2013-12" db="EMBL/GenBank/DDBJ databases">
        <title>The Genome Sequence of Aphanomyces astaci APO3.</title>
        <authorList>
            <consortium name="The Broad Institute Genomics Platform"/>
            <person name="Russ C."/>
            <person name="Tyler B."/>
            <person name="van West P."/>
            <person name="Dieguez-Uribeondo J."/>
            <person name="Young S.K."/>
            <person name="Zeng Q."/>
            <person name="Gargeya S."/>
            <person name="Fitzgerald M."/>
            <person name="Abouelleil A."/>
            <person name="Alvarado L."/>
            <person name="Chapman S.B."/>
            <person name="Gainer-Dewar J."/>
            <person name="Goldberg J."/>
            <person name="Griggs A."/>
            <person name="Gujja S."/>
            <person name="Hansen M."/>
            <person name="Howarth C."/>
            <person name="Imamovic A."/>
            <person name="Ireland A."/>
            <person name="Larimer J."/>
            <person name="McCowan C."/>
            <person name="Murphy C."/>
            <person name="Pearson M."/>
            <person name="Poon T.W."/>
            <person name="Priest M."/>
            <person name="Roberts A."/>
            <person name="Saif S."/>
            <person name="Shea T."/>
            <person name="Sykes S."/>
            <person name="Wortman J."/>
            <person name="Nusbaum C."/>
            <person name="Birren B."/>
        </authorList>
    </citation>
    <scope>NUCLEOTIDE SEQUENCE [LARGE SCALE GENOMIC DNA]</scope>
    <source>
        <strain evidence="7">APO3</strain>
    </source>
</reference>
<evidence type="ECO:0000256" key="2">
    <source>
        <dbReference type="ARBA" id="ARBA00022737"/>
    </source>
</evidence>
<dbReference type="PANTHER" id="PTHR46682">
    <property type="entry name" value="ADHESION G-PROTEIN COUPLED RECEPTOR V1"/>
    <property type="match status" value="1"/>
</dbReference>
<feature type="disulfide bond" evidence="4">
    <location>
        <begin position="855"/>
        <end position="868"/>
    </location>
</feature>
<dbReference type="AlphaFoldDB" id="W4GRN7"/>
<keyword evidence="3" id="KW-0106">Calcium</keyword>
<accession>W4GRN7</accession>
<sequence>MSMWRILVAAVASAQATVAPGHFLFMPTAYSQTSVWGSVSVLVQRGLGADGTASVAVSSRDGSALQSIHYIPIVNQTLGWSDGDSNPVEVQVRFAATPTNQDVTFFLDLHDATTSIYMPQATAEITIRATNVYPGDITFSANSTSFTIPPTWNPQTPYPLSIPVHRLHGAFGHVQVPYDVVVTATSTATAGEDFNFVKGLPFARFMSWSDSDHGPKYIDLLWLNQAPYRQDLTFTLQLFAPTGQALLGTISTVDITVQGNHLGVPAGVLQLNAPCFPSCAADVYSVQAGSAVRIYVARQEGTVGAIAVSYLCVSLIPGQPQTGTLTWADGDAAEKSFVLATAATSPTGTPHLVVLQAPTNGATLSTTAATTIVTVLPLEPYAGGVVDFVSITTEERLLRLSPVTSDLLQLLPEVDYWDSRIGLAKPVQVTAPGSFSVLVQRSRGSVGAATVYVQTIDGTAIGGIDFVAQTSALQWQDGDTRPVSVTVTILAPPYTALNPSRAFSLVLTTPTNTRLGAFAQLPLVIRGAMQTPRLVSSVLNMSAKTLTLTFSHPIASAAVTLLSILNPQTNTKITLTSDSLVVPVSPTTVVQIQVGANDFVRLQQAPTVATTAATAALSFEPGFANYDNLQCKSTRIQGCWQPLMLPQSPILVTTFVADVVGPSLSQFTYDQQYIQLRFSKVMDRSTFQFMHLCDSLVATNCIGLSAPSRLIPRGEATTTTLPFPVDETLWIVWVSPSTVAQLNAAGIGLTRGTSFVSLPPGLRDIQGNAFQGPTVQQAATADCSACPAGSYGSRTCTDTADRVCSPCTVCGTGFFAATACSATRDTACLRCRPCHFGLYASTHCSPTQNRVCSACTKCTNDQYEFSPCTTEADRVCLTCDSCALTWQQEQVCKKSVAFERRKRSPYGCPAVMAYPTEEARLQAAKSNACGAGRCSCTGTGVGNANPNGFSYPTDPRCTGPSNYGIIL</sequence>
<evidence type="ECO:0000256" key="4">
    <source>
        <dbReference type="PROSITE-ProRule" id="PRU00206"/>
    </source>
</evidence>
<dbReference type="GO" id="GO:0010855">
    <property type="term" value="F:adenylate cyclase inhibitor activity"/>
    <property type="evidence" value="ECO:0007669"/>
    <property type="project" value="TreeGrafter"/>
</dbReference>
<dbReference type="GeneID" id="20807525"/>
<gene>
    <name evidence="7" type="ORF">H257_05529</name>
</gene>
<evidence type="ECO:0000256" key="3">
    <source>
        <dbReference type="ARBA" id="ARBA00022837"/>
    </source>
</evidence>
<dbReference type="SMART" id="SM00208">
    <property type="entry name" value="TNFR"/>
    <property type="match status" value="2"/>
</dbReference>
<comment type="caution">
    <text evidence="4">Lacks conserved residue(s) required for the propagation of feature annotation.</text>
</comment>
<feature type="repeat" description="TNFR-Cys" evidence="4">
    <location>
        <begin position="785"/>
        <end position="828"/>
    </location>
</feature>
<dbReference type="InterPro" id="IPR026919">
    <property type="entry name" value="ADGRV1"/>
</dbReference>
<feature type="domain" description="TNFR-Cys" evidence="6">
    <location>
        <begin position="785"/>
        <end position="828"/>
    </location>
</feature>
<feature type="disulfide bond" evidence="4">
    <location>
        <begin position="807"/>
        <end position="820"/>
    </location>
</feature>
<dbReference type="EMBL" id="KI913123">
    <property type="protein sequence ID" value="ETV82001.1"/>
    <property type="molecule type" value="Genomic_DNA"/>
</dbReference>
<feature type="chain" id="PRO_5004842661" description="TNFR-Cys domain-containing protein" evidence="5">
    <location>
        <begin position="17"/>
        <end position="967"/>
    </location>
</feature>
<keyword evidence="2" id="KW-0677">Repeat</keyword>
<evidence type="ECO:0000259" key="6">
    <source>
        <dbReference type="PROSITE" id="PS50050"/>
    </source>
</evidence>
<feature type="disulfide bond" evidence="4">
    <location>
        <begin position="810"/>
        <end position="828"/>
    </location>
</feature>
<dbReference type="InterPro" id="IPR001368">
    <property type="entry name" value="TNFR/NGFR_Cys_rich_reg"/>
</dbReference>
<dbReference type="Gene3D" id="2.60.40.2030">
    <property type="match status" value="3"/>
</dbReference>
<dbReference type="GO" id="GO:0001965">
    <property type="term" value="F:G-protein alpha-subunit binding"/>
    <property type="evidence" value="ECO:0007669"/>
    <property type="project" value="TreeGrafter"/>
</dbReference>
<dbReference type="OrthoDB" id="194033at2759"/>
<dbReference type="SUPFAM" id="SSF141072">
    <property type="entry name" value="CalX-like"/>
    <property type="match status" value="3"/>
</dbReference>
<feature type="disulfide bond" evidence="4">
    <location>
        <begin position="858"/>
        <end position="876"/>
    </location>
</feature>
<dbReference type="PANTHER" id="PTHR46682:SF1">
    <property type="entry name" value="ADHESION G-PROTEIN COUPLED RECEPTOR V1"/>
    <property type="match status" value="1"/>
</dbReference>
<dbReference type="Gene3D" id="2.10.50.10">
    <property type="entry name" value="Tumor Necrosis Factor Receptor, subunit A, domain 2"/>
    <property type="match status" value="1"/>
</dbReference>
<dbReference type="PROSITE" id="PS50050">
    <property type="entry name" value="TNFR_NGFR_2"/>
    <property type="match status" value="2"/>
</dbReference>
<protein>
    <recommendedName>
        <fullName evidence="6">TNFR-Cys domain-containing protein</fullName>
    </recommendedName>
</protein>
<proteinExistence type="predicted"/>
<dbReference type="GO" id="GO:0005737">
    <property type="term" value="C:cytoplasm"/>
    <property type="evidence" value="ECO:0007669"/>
    <property type="project" value="TreeGrafter"/>
</dbReference>
<feature type="signal peptide" evidence="5">
    <location>
        <begin position="1"/>
        <end position="16"/>
    </location>
</feature>
<organism evidence="7">
    <name type="scientific">Aphanomyces astaci</name>
    <name type="common">Crayfish plague agent</name>
    <dbReference type="NCBI Taxonomy" id="112090"/>
    <lineage>
        <taxon>Eukaryota</taxon>
        <taxon>Sar</taxon>
        <taxon>Stramenopiles</taxon>
        <taxon>Oomycota</taxon>
        <taxon>Saprolegniomycetes</taxon>
        <taxon>Saprolegniales</taxon>
        <taxon>Verrucalvaceae</taxon>
        <taxon>Aphanomyces</taxon>
    </lineage>
</organism>
<dbReference type="Pfam" id="PF03160">
    <property type="entry name" value="Calx-beta"/>
    <property type="match status" value="2"/>
</dbReference>
<keyword evidence="1 5" id="KW-0732">Signal</keyword>